<proteinExistence type="predicted"/>
<feature type="transmembrane region" description="Helical" evidence="1">
    <location>
        <begin position="101"/>
        <end position="119"/>
    </location>
</feature>
<accession>A0A5C6BQK6</accession>
<dbReference type="Pfam" id="PF02080">
    <property type="entry name" value="TrkA_C"/>
    <property type="match status" value="1"/>
</dbReference>
<dbReference type="GO" id="GO:0006813">
    <property type="term" value="P:potassium ion transport"/>
    <property type="evidence" value="ECO:0007669"/>
    <property type="project" value="InterPro"/>
</dbReference>
<dbReference type="PROSITE" id="PS51202">
    <property type="entry name" value="RCK_C"/>
    <property type="match status" value="1"/>
</dbReference>
<dbReference type="Proteomes" id="UP000320735">
    <property type="component" value="Unassembled WGS sequence"/>
</dbReference>
<organism evidence="3 4">
    <name type="scientific">Symmachiella macrocystis</name>
    <dbReference type="NCBI Taxonomy" id="2527985"/>
    <lineage>
        <taxon>Bacteria</taxon>
        <taxon>Pseudomonadati</taxon>
        <taxon>Planctomycetota</taxon>
        <taxon>Planctomycetia</taxon>
        <taxon>Planctomycetales</taxon>
        <taxon>Planctomycetaceae</taxon>
        <taxon>Symmachiella</taxon>
    </lineage>
</organism>
<dbReference type="InterPro" id="IPR006037">
    <property type="entry name" value="RCK_C"/>
</dbReference>
<keyword evidence="1" id="KW-0472">Membrane</keyword>
<dbReference type="AlphaFoldDB" id="A0A5C6BQK6"/>
<gene>
    <name evidence="3" type="ORF">CA54_33870</name>
</gene>
<dbReference type="GO" id="GO:0008324">
    <property type="term" value="F:monoatomic cation transmembrane transporter activity"/>
    <property type="evidence" value="ECO:0007669"/>
    <property type="project" value="InterPro"/>
</dbReference>
<keyword evidence="4" id="KW-1185">Reference proteome</keyword>
<feature type="transmembrane region" description="Helical" evidence="1">
    <location>
        <begin position="65"/>
        <end position="89"/>
    </location>
</feature>
<keyword evidence="1" id="KW-0812">Transmembrane</keyword>
<protein>
    <submittedName>
        <fullName evidence="3">TrkA-C domain protein</fullName>
    </submittedName>
</protein>
<keyword evidence="1" id="KW-1133">Transmembrane helix</keyword>
<reference evidence="3 4" key="1">
    <citation type="submission" date="2019-02" db="EMBL/GenBank/DDBJ databases">
        <title>Deep-cultivation of Planctomycetes and their phenomic and genomic characterization uncovers novel biology.</title>
        <authorList>
            <person name="Wiegand S."/>
            <person name="Jogler M."/>
            <person name="Boedeker C."/>
            <person name="Pinto D."/>
            <person name="Vollmers J."/>
            <person name="Rivas-Marin E."/>
            <person name="Kohn T."/>
            <person name="Peeters S.H."/>
            <person name="Heuer A."/>
            <person name="Rast P."/>
            <person name="Oberbeckmann S."/>
            <person name="Bunk B."/>
            <person name="Jeske O."/>
            <person name="Meyerdierks A."/>
            <person name="Storesund J.E."/>
            <person name="Kallscheuer N."/>
            <person name="Luecker S."/>
            <person name="Lage O.M."/>
            <person name="Pohl T."/>
            <person name="Merkel B.J."/>
            <person name="Hornburger P."/>
            <person name="Mueller R.-W."/>
            <person name="Bruemmer F."/>
            <person name="Labrenz M."/>
            <person name="Spormann A.M."/>
            <person name="Op Den Camp H."/>
            <person name="Overmann J."/>
            <person name="Amann R."/>
            <person name="Jetten M.S.M."/>
            <person name="Mascher T."/>
            <person name="Medema M.H."/>
            <person name="Devos D.P."/>
            <person name="Kaster A.-K."/>
            <person name="Ovreas L."/>
            <person name="Rohde M."/>
            <person name="Galperin M.Y."/>
            <person name="Jogler C."/>
        </authorList>
    </citation>
    <scope>NUCLEOTIDE SEQUENCE [LARGE SCALE GENOMIC DNA]</scope>
    <source>
        <strain evidence="3 4">CA54</strain>
    </source>
</reference>
<evidence type="ECO:0000256" key="1">
    <source>
        <dbReference type="SAM" id="Phobius"/>
    </source>
</evidence>
<sequence length="265" mass="29396">MIPLISLIVVVLVSMVVVRIASVALTLTGLSNELARFQARSAFSGTGFSTTESEKVVRHPVRRRIIMLLMLLGNAGIVTAMSSLILSFMGTRTATGITGNIWFRITCLLASLSVLWMFAHSRWIDHKLSNFIRWALKRWTALEVRDYAGLLHLTGDYVVLELSVQADDWLANQALSDLNLADEGVLVLGVEKANGNYFGAPRGKTILDVNDTLLLYGRQEVIANLDERRSGATGNWEHHKAIGKQMQIERQEEEELDQSDTSLAS</sequence>
<feature type="transmembrane region" description="Helical" evidence="1">
    <location>
        <begin position="6"/>
        <end position="30"/>
    </location>
</feature>
<evidence type="ECO:0000259" key="2">
    <source>
        <dbReference type="PROSITE" id="PS51202"/>
    </source>
</evidence>
<evidence type="ECO:0000313" key="3">
    <source>
        <dbReference type="EMBL" id="TWU14520.1"/>
    </source>
</evidence>
<dbReference type="InterPro" id="IPR036721">
    <property type="entry name" value="RCK_C_sf"/>
</dbReference>
<dbReference type="OrthoDB" id="369355at2"/>
<evidence type="ECO:0000313" key="4">
    <source>
        <dbReference type="Proteomes" id="UP000320735"/>
    </source>
</evidence>
<dbReference type="Gene3D" id="3.30.70.1450">
    <property type="entry name" value="Regulator of K+ conductance, C-terminal domain"/>
    <property type="match status" value="1"/>
</dbReference>
<dbReference type="RefSeq" id="WP_146371818.1">
    <property type="nucleotide sequence ID" value="NZ_SJPP01000001.1"/>
</dbReference>
<feature type="domain" description="RCK C-terminal" evidence="2">
    <location>
        <begin position="145"/>
        <end position="231"/>
    </location>
</feature>
<comment type="caution">
    <text evidence="3">The sequence shown here is derived from an EMBL/GenBank/DDBJ whole genome shotgun (WGS) entry which is preliminary data.</text>
</comment>
<name>A0A5C6BQK6_9PLAN</name>
<dbReference type="SUPFAM" id="SSF116726">
    <property type="entry name" value="TrkA C-terminal domain-like"/>
    <property type="match status" value="1"/>
</dbReference>
<dbReference type="EMBL" id="SJPP01000001">
    <property type="protein sequence ID" value="TWU14520.1"/>
    <property type="molecule type" value="Genomic_DNA"/>
</dbReference>